<name>A0A4Y2A7T3_ARAVE</name>
<protein>
    <submittedName>
        <fullName evidence="1">Uncharacterized protein</fullName>
    </submittedName>
</protein>
<sequence>MESEHSGTTMDLFIELKNEFASFRYDIYDEVDCFSKLLSPSTDDIQSDEPLSPVAPNLQQEIFAAEVKYKVSTYSSATQSTSALSEGILVPRLGWERFAFRPRDVNGFFSIERMCLILVPRSFRTSPFTLGSNVFLLSKSSDRLLYFCLWFQIQFEF</sequence>
<accession>A0A4Y2A7T3</accession>
<dbReference type="Proteomes" id="UP000499080">
    <property type="component" value="Unassembled WGS sequence"/>
</dbReference>
<evidence type="ECO:0000313" key="2">
    <source>
        <dbReference type="Proteomes" id="UP000499080"/>
    </source>
</evidence>
<organism evidence="1 2">
    <name type="scientific">Araneus ventricosus</name>
    <name type="common">Orbweaver spider</name>
    <name type="synonym">Epeira ventricosa</name>
    <dbReference type="NCBI Taxonomy" id="182803"/>
    <lineage>
        <taxon>Eukaryota</taxon>
        <taxon>Metazoa</taxon>
        <taxon>Ecdysozoa</taxon>
        <taxon>Arthropoda</taxon>
        <taxon>Chelicerata</taxon>
        <taxon>Arachnida</taxon>
        <taxon>Araneae</taxon>
        <taxon>Araneomorphae</taxon>
        <taxon>Entelegynae</taxon>
        <taxon>Araneoidea</taxon>
        <taxon>Araneidae</taxon>
        <taxon>Araneus</taxon>
    </lineage>
</organism>
<dbReference type="AlphaFoldDB" id="A0A4Y2A7T3"/>
<comment type="caution">
    <text evidence="1">The sequence shown here is derived from an EMBL/GenBank/DDBJ whole genome shotgun (WGS) entry which is preliminary data.</text>
</comment>
<evidence type="ECO:0000313" key="1">
    <source>
        <dbReference type="EMBL" id="GBL75479.1"/>
    </source>
</evidence>
<keyword evidence="2" id="KW-1185">Reference proteome</keyword>
<dbReference type="EMBL" id="BGPR01000007">
    <property type="protein sequence ID" value="GBL75479.1"/>
    <property type="molecule type" value="Genomic_DNA"/>
</dbReference>
<proteinExistence type="predicted"/>
<reference evidence="1 2" key="1">
    <citation type="journal article" date="2019" name="Sci. Rep.">
        <title>Orb-weaving spider Araneus ventricosus genome elucidates the spidroin gene catalogue.</title>
        <authorList>
            <person name="Kono N."/>
            <person name="Nakamura H."/>
            <person name="Ohtoshi R."/>
            <person name="Moran D.A.P."/>
            <person name="Shinohara A."/>
            <person name="Yoshida Y."/>
            <person name="Fujiwara M."/>
            <person name="Mori M."/>
            <person name="Tomita M."/>
            <person name="Arakawa K."/>
        </authorList>
    </citation>
    <scope>NUCLEOTIDE SEQUENCE [LARGE SCALE GENOMIC DNA]</scope>
</reference>
<gene>
    <name evidence="1" type="ORF">AVEN_194654_1</name>
</gene>